<keyword evidence="2" id="KW-1185">Reference proteome</keyword>
<dbReference type="OrthoDB" id="6688863at2"/>
<protein>
    <submittedName>
        <fullName evidence="1">Phage regulatory protein CII</fullName>
    </submittedName>
</protein>
<reference evidence="1 2" key="1">
    <citation type="submission" date="2018-01" db="EMBL/GenBank/DDBJ databases">
        <title>Genomic Encyclopedia of Type Strains, Phase III (KMG-III): the genomes of soil and plant-associated and newly described type strains.</title>
        <authorList>
            <person name="Whitman W."/>
        </authorList>
    </citation>
    <scope>NUCLEOTIDE SEQUENCE [LARGE SCALE GENOMIC DNA]</scope>
    <source>
        <strain evidence="1 2">JCM 18070</strain>
    </source>
</reference>
<gene>
    <name evidence="1" type="ORF">B0G62_102156</name>
</gene>
<sequence>MNILDTAHAVAHNYPGGCESLAPRIGMSAAVLRSKVNPNTDTHKLTLQEAVRITDVTGDEAILEAWAQERGLALVRMPAAEHCSDSAVLELMAKTWETNGEIGKEVNRTFEDGVVESHEVTRVKDRIWEHIRTLFGLHSRIEGMVEGKR</sequence>
<proteinExistence type="predicted"/>
<organism evidence="1 2">
    <name type="scientific">Paraburkholderia eburnea</name>
    <dbReference type="NCBI Taxonomy" id="1189126"/>
    <lineage>
        <taxon>Bacteria</taxon>
        <taxon>Pseudomonadati</taxon>
        <taxon>Pseudomonadota</taxon>
        <taxon>Betaproteobacteria</taxon>
        <taxon>Burkholderiales</taxon>
        <taxon>Burkholderiaceae</taxon>
        <taxon>Paraburkholderia</taxon>
    </lineage>
</organism>
<evidence type="ECO:0000313" key="1">
    <source>
        <dbReference type="EMBL" id="POR54548.1"/>
    </source>
</evidence>
<comment type="caution">
    <text evidence="1">The sequence shown here is derived from an EMBL/GenBank/DDBJ whole genome shotgun (WGS) entry which is preliminary data.</text>
</comment>
<dbReference type="EMBL" id="PQGA01000002">
    <property type="protein sequence ID" value="POR54548.1"/>
    <property type="molecule type" value="Genomic_DNA"/>
</dbReference>
<dbReference type="AlphaFoldDB" id="A0A2S4MIH1"/>
<name>A0A2S4MIH1_9BURK</name>
<dbReference type="InterPro" id="IPR009679">
    <property type="entry name" value="Phage_186_CII-like"/>
</dbReference>
<dbReference type="Pfam" id="PF06892">
    <property type="entry name" value="Phage_CP76"/>
    <property type="match status" value="1"/>
</dbReference>
<accession>A0A2S4MIH1</accession>
<dbReference type="Proteomes" id="UP000237381">
    <property type="component" value="Unassembled WGS sequence"/>
</dbReference>
<dbReference type="GO" id="GO:0003677">
    <property type="term" value="F:DNA binding"/>
    <property type="evidence" value="ECO:0007669"/>
    <property type="project" value="InterPro"/>
</dbReference>
<dbReference type="RefSeq" id="WP_103703114.1">
    <property type="nucleotide sequence ID" value="NZ_PQGA01000002.1"/>
</dbReference>
<evidence type="ECO:0000313" key="2">
    <source>
        <dbReference type="Proteomes" id="UP000237381"/>
    </source>
</evidence>